<name>A0ACD3ASW8_9AGAR</name>
<evidence type="ECO:0000313" key="1">
    <source>
        <dbReference type="EMBL" id="TFK68600.1"/>
    </source>
</evidence>
<reference evidence="1 2" key="1">
    <citation type="journal article" date="2019" name="Nat. Ecol. Evol.">
        <title>Megaphylogeny resolves global patterns of mushroom evolution.</title>
        <authorList>
            <person name="Varga T."/>
            <person name="Krizsan K."/>
            <person name="Foldi C."/>
            <person name="Dima B."/>
            <person name="Sanchez-Garcia M."/>
            <person name="Sanchez-Ramirez S."/>
            <person name="Szollosi G.J."/>
            <person name="Szarkandi J.G."/>
            <person name="Papp V."/>
            <person name="Albert L."/>
            <person name="Andreopoulos W."/>
            <person name="Angelini C."/>
            <person name="Antonin V."/>
            <person name="Barry K.W."/>
            <person name="Bougher N.L."/>
            <person name="Buchanan P."/>
            <person name="Buyck B."/>
            <person name="Bense V."/>
            <person name="Catcheside P."/>
            <person name="Chovatia M."/>
            <person name="Cooper J."/>
            <person name="Damon W."/>
            <person name="Desjardin D."/>
            <person name="Finy P."/>
            <person name="Geml J."/>
            <person name="Haridas S."/>
            <person name="Hughes K."/>
            <person name="Justo A."/>
            <person name="Karasinski D."/>
            <person name="Kautmanova I."/>
            <person name="Kiss B."/>
            <person name="Kocsube S."/>
            <person name="Kotiranta H."/>
            <person name="LaButti K.M."/>
            <person name="Lechner B.E."/>
            <person name="Liimatainen K."/>
            <person name="Lipzen A."/>
            <person name="Lukacs Z."/>
            <person name="Mihaltcheva S."/>
            <person name="Morgado L.N."/>
            <person name="Niskanen T."/>
            <person name="Noordeloos M.E."/>
            <person name="Ohm R.A."/>
            <person name="Ortiz-Santana B."/>
            <person name="Ovrebo C."/>
            <person name="Racz N."/>
            <person name="Riley R."/>
            <person name="Savchenko A."/>
            <person name="Shiryaev A."/>
            <person name="Soop K."/>
            <person name="Spirin V."/>
            <person name="Szebenyi C."/>
            <person name="Tomsovsky M."/>
            <person name="Tulloss R.E."/>
            <person name="Uehling J."/>
            <person name="Grigoriev I.V."/>
            <person name="Vagvolgyi C."/>
            <person name="Papp T."/>
            <person name="Martin F.M."/>
            <person name="Miettinen O."/>
            <person name="Hibbett D.S."/>
            <person name="Nagy L.G."/>
        </authorList>
    </citation>
    <scope>NUCLEOTIDE SEQUENCE [LARGE SCALE GENOMIC DNA]</scope>
    <source>
        <strain evidence="1 2">NL-1719</strain>
    </source>
</reference>
<dbReference type="Proteomes" id="UP000308600">
    <property type="component" value="Unassembled WGS sequence"/>
</dbReference>
<evidence type="ECO:0000313" key="2">
    <source>
        <dbReference type="Proteomes" id="UP000308600"/>
    </source>
</evidence>
<protein>
    <submittedName>
        <fullName evidence="1">Uncharacterized protein</fullName>
    </submittedName>
</protein>
<gene>
    <name evidence="1" type="ORF">BDN72DRAFT_858311</name>
</gene>
<sequence length="427" mass="48624">MPITLPYDVLSLILKQALLAGVDFRTLKLLSRVCKHLAVEHFYRNHHITAHQLLDITRLIRRLNFTRSNDQHLRISEVSYNRSTPNPSLELQNTVFPRITSLRLDGSVPGICQFITTYQHALLHLEELMFSIPYFDTPSITIDLAAFTSLQSIVTGRGFNYQFLFSAERLTRLRITDQIPPLDIRDYLQTCPRLLSGNFNSLALVGPRPTLQPFQSRVVTLHIRSPGGPTVQFILHRIEFSHVQTMALCTPVISQSFLSGLPPLPALTFLSTSINGADHSLLHLINNYPRITRLSLYFIGPPLLGQAFLISDIFQVLARSRCIKELHLRFNEFSYCLTPRATDPPTQTAVLPDAKHKTFANLFRSLHPPFEHGLIELGLHQYSWLGGKLTLKRLKISDVDEFCGNLHRAESHWTERYTIPAYDTWGG</sequence>
<dbReference type="EMBL" id="ML208348">
    <property type="protein sequence ID" value="TFK68600.1"/>
    <property type="molecule type" value="Genomic_DNA"/>
</dbReference>
<keyword evidence="2" id="KW-1185">Reference proteome</keyword>
<organism evidence="1 2">
    <name type="scientific">Pluteus cervinus</name>
    <dbReference type="NCBI Taxonomy" id="181527"/>
    <lineage>
        <taxon>Eukaryota</taxon>
        <taxon>Fungi</taxon>
        <taxon>Dikarya</taxon>
        <taxon>Basidiomycota</taxon>
        <taxon>Agaricomycotina</taxon>
        <taxon>Agaricomycetes</taxon>
        <taxon>Agaricomycetidae</taxon>
        <taxon>Agaricales</taxon>
        <taxon>Pluteineae</taxon>
        <taxon>Pluteaceae</taxon>
        <taxon>Pluteus</taxon>
    </lineage>
</organism>
<accession>A0ACD3ASW8</accession>
<proteinExistence type="predicted"/>